<evidence type="ECO:0000313" key="3">
    <source>
        <dbReference type="EMBL" id="AOR24327.2"/>
    </source>
</evidence>
<evidence type="ECO:0000313" key="4">
    <source>
        <dbReference type="Proteomes" id="UP000094652"/>
    </source>
</evidence>
<dbReference type="Pfam" id="PF10547">
    <property type="entry name" value="P22_AR_N"/>
    <property type="match status" value="1"/>
</dbReference>
<reference evidence="4" key="1">
    <citation type="submission" date="2016-09" db="EMBL/GenBank/DDBJ databases">
        <title>Genomics of Clostridium taeniosporum, an organism which forms endospores with ribbon-like appendages.</title>
        <authorList>
            <person name="Walker J.R."/>
        </authorList>
    </citation>
    <scope>NUCLEOTIDE SEQUENCE [LARGE SCALE GENOMIC DNA]</scope>
    <source>
        <strain evidence="4">1/k</strain>
    </source>
</reference>
<dbReference type="Proteomes" id="UP000094652">
    <property type="component" value="Chromosome"/>
</dbReference>
<gene>
    <name evidence="3" type="ORF">BGI42_11535</name>
</gene>
<name>A0A1D7XM37_9CLOT</name>
<accession>A0A1D7XM37</accession>
<protein>
    <recommendedName>
        <fullName evidence="2">Antirepressor protein ant N-terminal domain-containing protein</fullName>
    </recommendedName>
</protein>
<keyword evidence="4" id="KW-1185">Reference proteome</keyword>
<feature type="coiled-coil region" evidence="1">
    <location>
        <begin position="150"/>
        <end position="177"/>
    </location>
</feature>
<keyword evidence="1" id="KW-0175">Coiled coil</keyword>
<dbReference type="AlphaFoldDB" id="A0A1D7XM37"/>
<dbReference type="EMBL" id="CP017253">
    <property type="protein sequence ID" value="AOR24327.2"/>
    <property type="molecule type" value="Genomic_DNA"/>
</dbReference>
<feature type="domain" description="Antirepressor protein ant N-terminal" evidence="2">
    <location>
        <begin position="17"/>
        <end position="134"/>
    </location>
</feature>
<dbReference type="STRING" id="394958.BGI42_11535"/>
<dbReference type="KEGG" id="ctae:BGI42_11535"/>
<proteinExistence type="predicted"/>
<evidence type="ECO:0000256" key="1">
    <source>
        <dbReference type="SAM" id="Coils"/>
    </source>
</evidence>
<organism evidence="3 4">
    <name type="scientific">Clostridium taeniosporum</name>
    <dbReference type="NCBI Taxonomy" id="394958"/>
    <lineage>
        <taxon>Bacteria</taxon>
        <taxon>Bacillati</taxon>
        <taxon>Bacillota</taxon>
        <taxon>Clostridia</taxon>
        <taxon>Eubacteriales</taxon>
        <taxon>Clostridiaceae</taxon>
        <taxon>Clostridium</taxon>
    </lineage>
</organism>
<dbReference type="InterPro" id="IPR018875">
    <property type="entry name" value="Antirepressor_Ant_N"/>
</dbReference>
<evidence type="ECO:0000259" key="2">
    <source>
        <dbReference type="Pfam" id="PF10547"/>
    </source>
</evidence>
<sequence>MNKLGGRKMNELIIRPVDFLGDQLIAIKNEETGKIYTGVSYICKGIGFTKGQKDRQVKNIQEDEILNRGCLKFEAGVIDPNNEVLAIELDFLPLWLAKISITPNMKEEQPQVAKKLVNYQLKAKDILAQTFIHNKPTCIEDILISSLQEMKAIKGDVEAIKQANVETKEEIQGIRDAVTLEPNQWRKDTAALINKIANKLGGFEHIKPVREEAYRLLNNSYGVNLKIRLLNKQKKMALEGTPKYKVNKINYLDVIAEDKKLINGYINIISKLAIKYGVGGLQNK</sequence>